<accession>A0A182ELF4</accession>
<feature type="transmembrane region" description="Helical" evidence="1">
    <location>
        <begin position="12"/>
        <end position="29"/>
    </location>
</feature>
<organism evidence="4">
    <name type="scientific">Onchocerca ochengi</name>
    <name type="common">Filarial nematode worm</name>
    <dbReference type="NCBI Taxonomy" id="42157"/>
    <lineage>
        <taxon>Eukaryota</taxon>
        <taxon>Metazoa</taxon>
        <taxon>Ecdysozoa</taxon>
        <taxon>Nematoda</taxon>
        <taxon>Chromadorea</taxon>
        <taxon>Rhabditida</taxon>
        <taxon>Spirurina</taxon>
        <taxon>Spiruromorpha</taxon>
        <taxon>Filarioidea</taxon>
        <taxon>Onchocercidae</taxon>
        <taxon>Onchocerca</taxon>
    </lineage>
</organism>
<keyword evidence="1" id="KW-0812">Transmembrane</keyword>
<gene>
    <name evidence="2" type="ORF">NOO_LOCUS8944</name>
</gene>
<evidence type="ECO:0000313" key="3">
    <source>
        <dbReference type="Proteomes" id="UP000271087"/>
    </source>
</evidence>
<sequence>MSCPLSKELPMATISLIHINPFCMINVYLRPYQERSYKSETFWTAASVQEQITSSGGSNLGLLSSVQQG</sequence>
<name>A0A182ELF4_ONCOC</name>
<keyword evidence="1" id="KW-1133">Transmembrane helix</keyword>
<dbReference type="EMBL" id="UYRW01004022">
    <property type="protein sequence ID" value="VDM92006.1"/>
    <property type="molecule type" value="Genomic_DNA"/>
</dbReference>
<evidence type="ECO:0000313" key="2">
    <source>
        <dbReference type="EMBL" id="VDM92006.1"/>
    </source>
</evidence>
<dbReference type="AlphaFoldDB" id="A0A182ELF4"/>
<reference evidence="2 3" key="2">
    <citation type="submission" date="2018-08" db="EMBL/GenBank/DDBJ databases">
        <authorList>
            <person name="Laetsch R D."/>
            <person name="Stevens L."/>
            <person name="Kumar S."/>
            <person name="Blaxter L. M."/>
        </authorList>
    </citation>
    <scope>NUCLEOTIDE SEQUENCE [LARGE SCALE GENOMIC DNA]</scope>
</reference>
<proteinExistence type="predicted"/>
<protein>
    <submittedName>
        <fullName evidence="4">Ovule protein</fullName>
    </submittedName>
</protein>
<reference evidence="4" key="1">
    <citation type="submission" date="2016-06" db="UniProtKB">
        <authorList>
            <consortium name="WormBaseParasite"/>
        </authorList>
    </citation>
    <scope>IDENTIFICATION</scope>
</reference>
<evidence type="ECO:0000256" key="1">
    <source>
        <dbReference type="SAM" id="Phobius"/>
    </source>
</evidence>
<keyword evidence="1" id="KW-0472">Membrane</keyword>
<evidence type="ECO:0000313" key="4">
    <source>
        <dbReference type="WBParaSite" id="nOo.2.0.1.t08944-RA"/>
    </source>
</evidence>
<dbReference type="WBParaSite" id="nOo.2.0.1.t08944-RA">
    <property type="protein sequence ID" value="nOo.2.0.1.t08944-RA"/>
    <property type="gene ID" value="nOo.2.0.1.g08944"/>
</dbReference>
<keyword evidence="3" id="KW-1185">Reference proteome</keyword>
<dbReference type="Proteomes" id="UP000271087">
    <property type="component" value="Unassembled WGS sequence"/>
</dbReference>